<evidence type="ECO:0000313" key="1">
    <source>
        <dbReference type="EMBL" id="GAI71909.1"/>
    </source>
</evidence>
<sequence length="30" mass="3592">YSLTTIQGVQKKEIPTIKLEKLYNNKIWEL</sequence>
<dbReference type="AlphaFoldDB" id="X1SVR4"/>
<comment type="caution">
    <text evidence="1">The sequence shown here is derived from an EMBL/GenBank/DDBJ whole genome shotgun (WGS) entry which is preliminary data.</text>
</comment>
<name>X1SVR4_9ZZZZ</name>
<reference evidence="1" key="1">
    <citation type="journal article" date="2014" name="Front. Microbiol.">
        <title>High frequency of phylogenetically diverse reductive dehalogenase-homologous genes in deep subseafloor sedimentary metagenomes.</title>
        <authorList>
            <person name="Kawai M."/>
            <person name="Futagami T."/>
            <person name="Toyoda A."/>
            <person name="Takaki Y."/>
            <person name="Nishi S."/>
            <person name="Hori S."/>
            <person name="Arai W."/>
            <person name="Tsubouchi T."/>
            <person name="Morono Y."/>
            <person name="Uchiyama I."/>
            <person name="Ito T."/>
            <person name="Fujiyama A."/>
            <person name="Inagaki F."/>
            <person name="Takami H."/>
        </authorList>
    </citation>
    <scope>NUCLEOTIDE SEQUENCE</scope>
    <source>
        <strain evidence="1">Expedition CK06-06</strain>
    </source>
</reference>
<feature type="non-terminal residue" evidence="1">
    <location>
        <position position="1"/>
    </location>
</feature>
<accession>X1SVR4</accession>
<gene>
    <name evidence="1" type="ORF">S12H4_07014</name>
</gene>
<dbReference type="EMBL" id="BARW01002537">
    <property type="protein sequence ID" value="GAI71909.1"/>
    <property type="molecule type" value="Genomic_DNA"/>
</dbReference>
<organism evidence="1">
    <name type="scientific">marine sediment metagenome</name>
    <dbReference type="NCBI Taxonomy" id="412755"/>
    <lineage>
        <taxon>unclassified sequences</taxon>
        <taxon>metagenomes</taxon>
        <taxon>ecological metagenomes</taxon>
    </lineage>
</organism>
<proteinExistence type="predicted"/>
<protein>
    <submittedName>
        <fullName evidence="1">Uncharacterized protein</fullName>
    </submittedName>
</protein>